<gene>
    <name evidence="4" type="ORF">GPECTOR_16g602</name>
</gene>
<dbReference type="Pfam" id="PF00789">
    <property type="entry name" value="UBX"/>
    <property type="match status" value="1"/>
</dbReference>
<dbReference type="AlphaFoldDB" id="A0A150GKW6"/>
<dbReference type="PROSITE" id="PS50033">
    <property type="entry name" value="UBX"/>
    <property type="match status" value="1"/>
</dbReference>
<comment type="caution">
    <text evidence="4">The sequence shown here is derived from an EMBL/GenBank/DDBJ whole genome shotgun (WGS) entry which is preliminary data.</text>
</comment>
<sequence>MSAEAQRLYWAIGILCLVRCLLVYGAFKYLPALRQRQVRRSRARLHERLAAANEDRRAAAADELQADADAAAEAAAEAQRQQEERLKEASRTAAAPEERAAAEAEAAERQRAWLARMQAPPEATDEGAVLVRVRLPDGCSHTRRFAPEAPVKQIRDWLQSLDSFPQWEPAAWGLVLDPDSDRTVADVAAGARQVALFVQDHC</sequence>
<dbReference type="PANTHER" id="PTHR23322">
    <property type="entry name" value="FAS-ASSOCIATED PROTEIN"/>
    <property type="match status" value="1"/>
</dbReference>
<keyword evidence="2" id="KW-1133">Transmembrane helix</keyword>
<keyword evidence="2" id="KW-0812">Transmembrane</keyword>
<proteinExistence type="predicted"/>
<dbReference type="GO" id="GO:0005783">
    <property type="term" value="C:endoplasmic reticulum"/>
    <property type="evidence" value="ECO:0007669"/>
    <property type="project" value="TreeGrafter"/>
</dbReference>
<organism evidence="4 5">
    <name type="scientific">Gonium pectorale</name>
    <name type="common">Green alga</name>
    <dbReference type="NCBI Taxonomy" id="33097"/>
    <lineage>
        <taxon>Eukaryota</taxon>
        <taxon>Viridiplantae</taxon>
        <taxon>Chlorophyta</taxon>
        <taxon>core chlorophytes</taxon>
        <taxon>Chlorophyceae</taxon>
        <taxon>CS clade</taxon>
        <taxon>Chlamydomonadales</taxon>
        <taxon>Volvocaceae</taxon>
        <taxon>Gonium</taxon>
    </lineage>
</organism>
<evidence type="ECO:0000313" key="4">
    <source>
        <dbReference type="EMBL" id="KXZ50428.1"/>
    </source>
</evidence>
<dbReference type="GO" id="GO:0036503">
    <property type="term" value="P:ERAD pathway"/>
    <property type="evidence" value="ECO:0007669"/>
    <property type="project" value="TreeGrafter"/>
</dbReference>
<feature type="region of interest" description="Disordered" evidence="1">
    <location>
        <begin position="60"/>
        <end position="102"/>
    </location>
</feature>
<feature type="transmembrane region" description="Helical" evidence="2">
    <location>
        <begin position="6"/>
        <end position="30"/>
    </location>
</feature>
<evidence type="ECO:0000259" key="3">
    <source>
        <dbReference type="PROSITE" id="PS50033"/>
    </source>
</evidence>
<dbReference type="InterPro" id="IPR029071">
    <property type="entry name" value="Ubiquitin-like_domsf"/>
</dbReference>
<dbReference type="InterPro" id="IPR001012">
    <property type="entry name" value="UBX_dom"/>
</dbReference>
<dbReference type="EMBL" id="LSYV01000017">
    <property type="protein sequence ID" value="KXZ50428.1"/>
    <property type="molecule type" value="Genomic_DNA"/>
</dbReference>
<keyword evidence="2" id="KW-0472">Membrane</keyword>
<evidence type="ECO:0000256" key="1">
    <source>
        <dbReference type="SAM" id="MobiDB-lite"/>
    </source>
</evidence>
<dbReference type="STRING" id="33097.A0A150GKW6"/>
<feature type="domain" description="UBX" evidence="3">
    <location>
        <begin position="124"/>
        <end position="160"/>
    </location>
</feature>
<dbReference type="SUPFAM" id="SSF54236">
    <property type="entry name" value="Ubiquitin-like"/>
    <property type="match status" value="1"/>
</dbReference>
<name>A0A150GKW6_GONPE</name>
<reference evidence="5" key="1">
    <citation type="journal article" date="2016" name="Nat. Commun.">
        <title>The Gonium pectorale genome demonstrates co-option of cell cycle regulation during the evolution of multicellularity.</title>
        <authorList>
            <person name="Hanschen E.R."/>
            <person name="Marriage T.N."/>
            <person name="Ferris P.J."/>
            <person name="Hamaji T."/>
            <person name="Toyoda A."/>
            <person name="Fujiyama A."/>
            <person name="Neme R."/>
            <person name="Noguchi H."/>
            <person name="Minakuchi Y."/>
            <person name="Suzuki M."/>
            <person name="Kawai-Toyooka H."/>
            <person name="Smith D.R."/>
            <person name="Sparks H."/>
            <person name="Anderson J."/>
            <person name="Bakaric R."/>
            <person name="Luria V."/>
            <person name="Karger A."/>
            <person name="Kirschner M.W."/>
            <person name="Durand P.M."/>
            <person name="Michod R.E."/>
            <person name="Nozaki H."/>
            <person name="Olson B.J."/>
        </authorList>
    </citation>
    <scope>NUCLEOTIDE SEQUENCE [LARGE SCALE GENOMIC DNA]</scope>
    <source>
        <strain evidence="5">NIES-2863</strain>
    </source>
</reference>
<evidence type="ECO:0000256" key="2">
    <source>
        <dbReference type="SAM" id="Phobius"/>
    </source>
</evidence>
<feature type="compositionally biased region" description="Low complexity" evidence="1">
    <location>
        <begin position="61"/>
        <end position="79"/>
    </location>
</feature>
<dbReference type="Proteomes" id="UP000075714">
    <property type="component" value="Unassembled WGS sequence"/>
</dbReference>
<dbReference type="GO" id="GO:0043130">
    <property type="term" value="F:ubiquitin binding"/>
    <property type="evidence" value="ECO:0007669"/>
    <property type="project" value="TreeGrafter"/>
</dbReference>
<dbReference type="Gene3D" id="3.10.20.90">
    <property type="entry name" value="Phosphatidylinositol 3-kinase Catalytic Subunit, Chain A, domain 1"/>
    <property type="match status" value="1"/>
</dbReference>
<evidence type="ECO:0000313" key="5">
    <source>
        <dbReference type="Proteomes" id="UP000075714"/>
    </source>
</evidence>
<dbReference type="PANTHER" id="PTHR23322:SF1">
    <property type="entry name" value="FAS-ASSOCIATED FACTOR 2"/>
    <property type="match status" value="1"/>
</dbReference>
<protein>
    <recommendedName>
        <fullName evidence="3">UBX domain-containing protein</fullName>
    </recommendedName>
</protein>
<feature type="compositionally biased region" description="Basic and acidic residues" evidence="1">
    <location>
        <begin position="80"/>
        <end position="102"/>
    </location>
</feature>
<accession>A0A150GKW6</accession>
<dbReference type="InterPro" id="IPR050730">
    <property type="entry name" value="UBX_domain-protein"/>
</dbReference>
<dbReference type="OrthoDB" id="1920064at2759"/>
<keyword evidence="5" id="KW-1185">Reference proteome</keyword>